<keyword evidence="3" id="KW-0804">Transcription</keyword>
<dbReference type="PROSITE" id="PS00041">
    <property type="entry name" value="HTH_ARAC_FAMILY_1"/>
    <property type="match status" value="1"/>
</dbReference>
<dbReference type="OrthoDB" id="1410840at2"/>
<dbReference type="GO" id="GO:0043565">
    <property type="term" value="F:sequence-specific DNA binding"/>
    <property type="evidence" value="ECO:0007669"/>
    <property type="project" value="InterPro"/>
</dbReference>
<evidence type="ECO:0000259" key="4">
    <source>
        <dbReference type="PROSITE" id="PS01124"/>
    </source>
</evidence>
<dbReference type="EMBL" id="SLUN01000010">
    <property type="protein sequence ID" value="TCL70013.1"/>
    <property type="molecule type" value="Genomic_DNA"/>
</dbReference>
<name>A0A4R1RTY5_HYDET</name>
<keyword evidence="2" id="KW-0238">DNA-binding</keyword>
<dbReference type="InterPro" id="IPR003313">
    <property type="entry name" value="AraC-bd"/>
</dbReference>
<dbReference type="InterPro" id="IPR009057">
    <property type="entry name" value="Homeodomain-like_sf"/>
</dbReference>
<dbReference type="Pfam" id="PF12833">
    <property type="entry name" value="HTH_18"/>
    <property type="match status" value="1"/>
</dbReference>
<dbReference type="SMART" id="SM00342">
    <property type="entry name" value="HTH_ARAC"/>
    <property type="match status" value="1"/>
</dbReference>
<evidence type="ECO:0000256" key="1">
    <source>
        <dbReference type="ARBA" id="ARBA00023015"/>
    </source>
</evidence>
<dbReference type="Gene3D" id="1.10.10.60">
    <property type="entry name" value="Homeodomain-like"/>
    <property type="match status" value="2"/>
</dbReference>
<evidence type="ECO:0000313" key="5">
    <source>
        <dbReference type="EMBL" id="TCL70013.1"/>
    </source>
</evidence>
<dbReference type="SUPFAM" id="SSF46689">
    <property type="entry name" value="Homeodomain-like"/>
    <property type="match status" value="1"/>
</dbReference>
<dbReference type="PRINTS" id="PR00032">
    <property type="entry name" value="HTHARAC"/>
</dbReference>
<gene>
    <name evidence="5" type="ORF">EDC14_10102</name>
</gene>
<organism evidence="5 6">
    <name type="scientific">Hydrogenispora ethanolica</name>
    <dbReference type="NCBI Taxonomy" id="1082276"/>
    <lineage>
        <taxon>Bacteria</taxon>
        <taxon>Bacillati</taxon>
        <taxon>Bacillota</taxon>
        <taxon>Hydrogenispora</taxon>
    </lineage>
</organism>
<dbReference type="InterPro" id="IPR037923">
    <property type="entry name" value="HTH-like"/>
</dbReference>
<dbReference type="InterPro" id="IPR018060">
    <property type="entry name" value="HTH_AraC"/>
</dbReference>
<keyword evidence="6" id="KW-1185">Reference proteome</keyword>
<dbReference type="PANTHER" id="PTHR43280">
    <property type="entry name" value="ARAC-FAMILY TRANSCRIPTIONAL REGULATOR"/>
    <property type="match status" value="1"/>
</dbReference>
<evidence type="ECO:0000256" key="3">
    <source>
        <dbReference type="ARBA" id="ARBA00023163"/>
    </source>
</evidence>
<dbReference type="RefSeq" id="WP_132014105.1">
    <property type="nucleotide sequence ID" value="NZ_SLUN01000010.1"/>
</dbReference>
<evidence type="ECO:0000313" key="6">
    <source>
        <dbReference type="Proteomes" id="UP000295008"/>
    </source>
</evidence>
<dbReference type="Pfam" id="PF02311">
    <property type="entry name" value="AraC_binding"/>
    <property type="match status" value="1"/>
</dbReference>
<dbReference type="InterPro" id="IPR018062">
    <property type="entry name" value="HTH_AraC-typ_CS"/>
</dbReference>
<evidence type="ECO:0000256" key="2">
    <source>
        <dbReference type="ARBA" id="ARBA00023125"/>
    </source>
</evidence>
<dbReference type="Proteomes" id="UP000295008">
    <property type="component" value="Unassembled WGS sequence"/>
</dbReference>
<reference evidence="5 6" key="1">
    <citation type="submission" date="2019-03" db="EMBL/GenBank/DDBJ databases">
        <title>Genomic Encyclopedia of Type Strains, Phase IV (KMG-IV): sequencing the most valuable type-strain genomes for metagenomic binning, comparative biology and taxonomic classification.</title>
        <authorList>
            <person name="Goeker M."/>
        </authorList>
    </citation>
    <scope>NUCLEOTIDE SEQUENCE [LARGE SCALE GENOMIC DNA]</scope>
    <source>
        <strain evidence="5 6">LX-B</strain>
    </source>
</reference>
<feature type="domain" description="HTH araC/xylS-type" evidence="4">
    <location>
        <begin position="188"/>
        <end position="287"/>
    </location>
</feature>
<protein>
    <submittedName>
        <fullName evidence="5">AraC family transcriptional regulator</fullName>
    </submittedName>
</protein>
<keyword evidence="1" id="KW-0805">Transcription regulation</keyword>
<dbReference type="AlphaFoldDB" id="A0A4R1RTY5"/>
<dbReference type="InterPro" id="IPR020449">
    <property type="entry name" value="Tscrpt_reg_AraC-type_HTH"/>
</dbReference>
<dbReference type="SUPFAM" id="SSF51215">
    <property type="entry name" value="Regulatory protein AraC"/>
    <property type="match status" value="1"/>
</dbReference>
<accession>A0A4R1RTY5</accession>
<proteinExistence type="predicted"/>
<dbReference type="PANTHER" id="PTHR43280:SF10">
    <property type="entry name" value="REGULATORY PROTEIN POCR"/>
    <property type="match status" value="1"/>
</dbReference>
<dbReference type="PROSITE" id="PS01124">
    <property type="entry name" value="HTH_ARAC_FAMILY_2"/>
    <property type="match status" value="1"/>
</dbReference>
<dbReference type="GO" id="GO:0003700">
    <property type="term" value="F:DNA-binding transcription factor activity"/>
    <property type="evidence" value="ECO:0007669"/>
    <property type="project" value="InterPro"/>
</dbReference>
<sequence length="296" mass="33529">MPYLFCPFQPAPHADNGGCAILPSGWRHPRRRLDSSVMILGRKGNVTLTDNGVPLEIRPNRLVLLPAEHLHDGAAPIAAPASYYWLHFRLPGPPSLLSAEEVAPILSNQIVTRLRLNEAALIPMELDLGDADRIALLFRELLNEQERPSYTKWQFQLLFQNLLIRITEETINSYHPPDTLSAGSSLVYEAVGTINAQLTDPNLSVKSIAGYLNHNPDYIGRQFRSVMGMSVGNYILQQRLKLAEQLLQETHQPVQQIASQTGFASLRHFLRQFRKERGMTPSELRRRYQAMHINIR</sequence>
<comment type="caution">
    <text evidence="5">The sequence shown here is derived from an EMBL/GenBank/DDBJ whole genome shotgun (WGS) entry which is preliminary data.</text>
</comment>